<gene>
    <name evidence="2" type="primary">LOC108609113</name>
</gene>
<dbReference type="GeneID" id="108609113"/>
<sequence length="308" mass="34793">MNRRCVVCGKEFANDAVDSAYHYPKNEKEAQIWQKSMGAFGTAVESIEKCCCVCIEHIPQFVERTQKEASLIKEQYKGDKWIMPQLNRPSLQVLLLSGATLSPCFDISKSGCNGHQEDGLDEEIFVSESSYKDCGLPLPDIEVPEATVLSMHNENMAKNNLQCGDTSCLCNCTDVLLLGRSQKHPCKCEASPQKPQTENVMECNGVECQCQMRMQMGEIIKQQQQRIVELESMICRQNEWYIALQQKMNELYANFDLIDQSESANCSQNHNPCQEQLLSSSVKSEHVITSNRKGFRCPSNNMQPEPSE</sequence>
<dbReference type="Proteomes" id="UP000694904">
    <property type="component" value="Chromosome 2"/>
</dbReference>
<keyword evidence="1" id="KW-1185">Reference proteome</keyword>
<reference evidence="1" key="2">
    <citation type="journal article" date="2016" name="G3 (Bethesda)">
        <title>Genome Evolution in Three Species of Cactophilic Drosophila.</title>
        <authorList>
            <person name="Sanchez-Flores A."/>
            <person name="Penazola F."/>
            <person name="Carpinteyro-Ponce J."/>
            <person name="Nazario-Yepiz N."/>
            <person name="Abreu-Goodger C."/>
            <person name="Machado C.A."/>
            <person name="Markow T.A."/>
        </authorList>
    </citation>
    <scope>NUCLEOTIDE SEQUENCE [LARGE SCALE GENOMIC DNA]</scope>
</reference>
<organism evidence="1 2">
    <name type="scientific">Drosophila arizonae</name>
    <name type="common">Fruit fly</name>
    <dbReference type="NCBI Taxonomy" id="7263"/>
    <lineage>
        <taxon>Eukaryota</taxon>
        <taxon>Metazoa</taxon>
        <taxon>Ecdysozoa</taxon>
        <taxon>Arthropoda</taxon>
        <taxon>Hexapoda</taxon>
        <taxon>Insecta</taxon>
        <taxon>Pterygota</taxon>
        <taxon>Neoptera</taxon>
        <taxon>Endopterygota</taxon>
        <taxon>Diptera</taxon>
        <taxon>Brachycera</taxon>
        <taxon>Muscomorpha</taxon>
        <taxon>Ephydroidea</taxon>
        <taxon>Drosophilidae</taxon>
        <taxon>Drosophila</taxon>
    </lineage>
</organism>
<reference evidence="1" key="1">
    <citation type="journal article" date="1997" name="Nucleic Acids Res.">
        <title>tRNAscan-SE: a program for improved detection of transfer RNA genes in genomic sequence.</title>
        <authorList>
            <person name="Lowe T.M."/>
            <person name="Eddy S.R."/>
        </authorList>
    </citation>
    <scope>NUCLEOTIDE SEQUENCE [LARGE SCALE GENOMIC DNA]</scope>
</reference>
<dbReference type="RefSeq" id="XP_017856299.1">
    <property type="nucleotide sequence ID" value="XM_018000810.1"/>
</dbReference>
<evidence type="ECO:0000313" key="1">
    <source>
        <dbReference type="Proteomes" id="UP000694904"/>
    </source>
</evidence>
<evidence type="ECO:0000313" key="2">
    <source>
        <dbReference type="RefSeq" id="XP_017856299.1"/>
    </source>
</evidence>
<accession>A0ABM1NMW3</accession>
<protein>
    <submittedName>
        <fullName evidence="2">Uncharacterized protein LOC108609113</fullName>
    </submittedName>
</protein>
<name>A0ABM1NMW3_DROAR</name>
<reference evidence="2" key="3">
    <citation type="submission" date="2025-08" db="UniProtKB">
        <authorList>
            <consortium name="RefSeq"/>
        </authorList>
    </citation>
    <scope>IDENTIFICATION</scope>
    <source>
        <tissue evidence="2">Whole organism</tissue>
    </source>
</reference>
<proteinExistence type="predicted"/>